<organism evidence="4 5">
    <name type="scientific">Rhodopseudomonas palustris</name>
    <dbReference type="NCBI Taxonomy" id="1076"/>
    <lineage>
        <taxon>Bacteria</taxon>
        <taxon>Pseudomonadati</taxon>
        <taxon>Pseudomonadota</taxon>
        <taxon>Alphaproteobacteria</taxon>
        <taxon>Hyphomicrobiales</taxon>
        <taxon>Nitrobacteraceae</taxon>
        <taxon>Rhodopseudomonas</taxon>
    </lineage>
</organism>
<protein>
    <submittedName>
        <fullName evidence="4">Cold shock domain-containing protein</fullName>
    </submittedName>
</protein>
<dbReference type="InterPro" id="IPR012340">
    <property type="entry name" value="NA-bd_OB-fold"/>
</dbReference>
<dbReference type="Pfam" id="PF00313">
    <property type="entry name" value="CSD"/>
    <property type="match status" value="1"/>
</dbReference>
<evidence type="ECO:0000256" key="2">
    <source>
        <dbReference type="ARBA" id="ARBA00022490"/>
    </source>
</evidence>
<evidence type="ECO:0000313" key="4">
    <source>
        <dbReference type="EMBL" id="MBI5128945.1"/>
    </source>
</evidence>
<dbReference type="SMART" id="SM00357">
    <property type="entry name" value="CSP"/>
    <property type="match status" value="1"/>
</dbReference>
<dbReference type="EMBL" id="JACRJB010000014">
    <property type="protein sequence ID" value="MBI5128945.1"/>
    <property type="molecule type" value="Genomic_DNA"/>
</dbReference>
<dbReference type="InterPro" id="IPR012156">
    <property type="entry name" value="Cold_shock_CspA"/>
</dbReference>
<keyword evidence="2" id="KW-0963">Cytoplasm</keyword>
<dbReference type="PROSITE" id="PS51857">
    <property type="entry name" value="CSD_2"/>
    <property type="match status" value="1"/>
</dbReference>
<dbReference type="PIRSF" id="PIRSF002599">
    <property type="entry name" value="Cold_shock_A"/>
    <property type="match status" value="1"/>
</dbReference>
<dbReference type="CDD" id="cd04458">
    <property type="entry name" value="CSP_CDS"/>
    <property type="match status" value="1"/>
</dbReference>
<dbReference type="SUPFAM" id="SSF50249">
    <property type="entry name" value="Nucleic acid-binding proteins"/>
    <property type="match status" value="1"/>
</dbReference>
<dbReference type="InterPro" id="IPR002059">
    <property type="entry name" value="CSP_DNA-bd"/>
</dbReference>
<dbReference type="GO" id="GO:0003676">
    <property type="term" value="F:nucleic acid binding"/>
    <property type="evidence" value="ECO:0007669"/>
    <property type="project" value="InterPro"/>
</dbReference>
<dbReference type="Proteomes" id="UP000782519">
    <property type="component" value="Unassembled WGS sequence"/>
</dbReference>
<proteinExistence type="predicted"/>
<reference evidence="4" key="1">
    <citation type="submission" date="2020-07" db="EMBL/GenBank/DDBJ databases">
        <title>Huge and variable diversity of episymbiotic CPR bacteria and DPANN archaea in groundwater ecosystems.</title>
        <authorList>
            <person name="He C.Y."/>
            <person name="Keren R."/>
            <person name="Whittaker M."/>
            <person name="Farag I.F."/>
            <person name="Doudna J."/>
            <person name="Cate J.H.D."/>
            <person name="Banfield J.F."/>
        </authorList>
    </citation>
    <scope>NUCLEOTIDE SEQUENCE</scope>
    <source>
        <strain evidence="4">NC_groundwater_1818_Pr3_B-0.1um_66_35</strain>
    </source>
</reference>
<accession>A0A933W0I5</accession>
<name>A0A933W0I5_RHOPL</name>
<dbReference type="Gene3D" id="2.40.50.140">
    <property type="entry name" value="Nucleic acid-binding proteins"/>
    <property type="match status" value="1"/>
</dbReference>
<evidence type="ECO:0000256" key="1">
    <source>
        <dbReference type="ARBA" id="ARBA00004496"/>
    </source>
</evidence>
<comment type="subcellular location">
    <subcellularLocation>
        <location evidence="1">Cytoplasm</location>
    </subcellularLocation>
</comment>
<dbReference type="AlphaFoldDB" id="A0A933W0I5"/>
<evidence type="ECO:0000313" key="5">
    <source>
        <dbReference type="Proteomes" id="UP000782519"/>
    </source>
</evidence>
<comment type="caution">
    <text evidence="4">The sequence shown here is derived from an EMBL/GenBank/DDBJ whole genome shotgun (WGS) entry which is preliminary data.</text>
</comment>
<feature type="domain" description="CSD" evidence="3">
    <location>
        <begin position="3"/>
        <end position="67"/>
    </location>
</feature>
<gene>
    <name evidence="4" type="ORF">HZA66_05855</name>
</gene>
<evidence type="ECO:0000259" key="3">
    <source>
        <dbReference type="PROSITE" id="PS51857"/>
    </source>
</evidence>
<dbReference type="InterPro" id="IPR011129">
    <property type="entry name" value="CSD"/>
</dbReference>
<sequence length="71" mass="7756">MAPIQGRVKFFDAVKGFGFIRNPSGGADYFVHVSQVDPDDVPLVPEQAVVFVPGKSQKGMAAFNVRRAIYD</sequence>
<dbReference type="GO" id="GO:0005829">
    <property type="term" value="C:cytosol"/>
    <property type="evidence" value="ECO:0007669"/>
    <property type="project" value="UniProtKB-ARBA"/>
</dbReference>